<dbReference type="InterPro" id="IPR011990">
    <property type="entry name" value="TPR-like_helical_dom_sf"/>
</dbReference>
<feature type="repeat" description="PPR" evidence="3">
    <location>
        <begin position="563"/>
        <end position="598"/>
    </location>
</feature>
<feature type="repeat" description="PPR" evidence="3">
    <location>
        <begin position="493"/>
        <end position="527"/>
    </location>
</feature>
<dbReference type="PANTHER" id="PTHR47939">
    <property type="entry name" value="MEMBRANE-ASSOCIATED SALT-INDUCIBLE PROTEIN-LIKE"/>
    <property type="match status" value="1"/>
</dbReference>
<feature type="compositionally biased region" description="Acidic residues" evidence="4">
    <location>
        <begin position="133"/>
        <end position="143"/>
    </location>
</feature>
<feature type="compositionally biased region" description="Low complexity" evidence="4">
    <location>
        <begin position="73"/>
        <end position="87"/>
    </location>
</feature>
<feature type="repeat" description="PPR" evidence="3">
    <location>
        <begin position="423"/>
        <end position="457"/>
    </location>
</feature>
<dbReference type="AlphaFoldDB" id="A0A1U7YWY3"/>
<gene>
    <name evidence="6" type="primary">LOC104586823</name>
</gene>
<dbReference type="PROSITE" id="PS51375">
    <property type="entry name" value="PPR"/>
    <property type="match status" value="5"/>
</dbReference>
<feature type="compositionally biased region" description="Polar residues" evidence="4">
    <location>
        <begin position="107"/>
        <end position="126"/>
    </location>
</feature>
<dbReference type="PANTHER" id="PTHR47939:SF10">
    <property type="entry name" value="PENTACOTRIPEPTIDE-REPEAT REGION OF PRORP DOMAIN-CONTAINING PROTEIN"/>
    <property type="match status" value="1"/>
</dbReference>
<dbReference type="Gene3D" id="1.25.40.10">
    <property type="entry name" value="Tetratricopeptide repeat domain"/>
    <property type="match status" value="4"/>
</dbReference>
<feature type="compositionally biased region" description="Basic and acidic residues" evidence="4">
    <location>
        <begin position="96"/>
        <end position="106"/>
    </location>
</feature>
<dbReference type="NCBIfam" id="TIGR00756">
    <property type="entry name" value="PPR"/>
    <property type="match status" value="3"/>
</dbReference>
<evidence type="ECO:0000256" key="2">
    <source>
        <dbReference type="ARBA" id="ARBA00022737"/>
    </source>
</evidence>
<dbReference type="FunCoup" id="A0A1U7YWY3">
    <property type="interactions" value="2189"/>
</dbReference>
<feature type="repeat" description="PPR" evidence="3">
    <location>
        <begin position="458"/>
        <end position="492"/>
    </location>
</feature>
<evidence type="ECO:0000313" key="6">
    <source>
        <dbReference type="RefSeq" id="XP_010242491.1"/>
    </source>
</evidence>
<sequence>MWRSKARDVLLRYSRLVAPVRCQVAFETLPVIRTPPLHSSTFISHNKSCYRSIRLFSHDSAPIAHEFGDQVHSESPSSPALESADASTSTSGGFDENPRFLSHEPETSSVLSDEISSLESQESGAPSLNLEVGIDEEGPEGESPDPLFQEAGNCEDQMSEFVPEEPFEEAPDETPDVDMEQVENVLSVLQSSLDGSLESSLDKMDLTLTEEFVVRVLQTPLVLGGNLIGFFKWASRKPGFSVTSRVIDSLVRAVAAGLRKKDAYALWDLVKEIGERENAVLTTDALNELISLFWKLGKGKAGLEVFNKFEEFGCIPNADSYYFTIEALCCRSFFDWAWSVCEKMLNSGNLPESEKIGNVISCFCKGEKAKDAHLVFLMAKEKNKYPPHSSITFLITSLCREDETVRLALELLEEFSGKAQKYAIKPFSSVVRGLCRIKDVDGAKNLLFKMIDAGPPPGNAVFNSVINGLSKAGEMDDALALVKMMESRGLRPDIYTYSVIMSGYVKKHQMDDACRILSEAKKKHSKLSPVTYHILIRGYCRLEEFDKALKLLSEMKKYGVQPNPDEYNKLIQSLCLKALDWETAEKLLQEMKENGLHLNGITRGLIRAVKELGEEELQSGGITSET</sequence>
<evidence type="ECO:0000256" key="3">
    <source>
        <dbReference type="PROSITE-ProRule" id="PRU00708"/>
    </source>
</evidence>
<comment type="similarity">
    <text evidence="1">Belongs to the PPR family. P subfamily.</text>
</comment>
<evidence type="ECO:0000256" key="1">
    <source>
        <dbReference type="ARBA" id="ARBA00007626"/>
    </source>
</evidence>
<name>A0A1U7YWY3_NELNU</name>
<dbReference type="Pfam" id="PF01535">
    <property type="entry name" value="PPR"/>
    <property type="match status" value="2"/>
</dbReference>
<reference evidence="6" key="1">
    <citation type="submission" date="2025-08" db="UniProtKB">
        <authorList>
            <consortium name="RefSeq"/>
        </authorList>
    </citation>
    <scope>IDENTIFICATION</scope>
</reference>
<dbReference type="InterPro" id="IPR050667">
    <property type="entry name" value="PPR-containing_protein"/>
</dbReference>
<dbReference type="InParanoid" id="A0A1U7YWY3"/>
<evidence type="ECO:0000256" key="4">
    <source>
        <dbReference type="SAM" id="MobiDB-lite"/>
    </source>
</evidence>
<feature type="repeat" description="PPR" evidence="3">
    <location>
        <begin position="528"/>
        <end position="562"/>
    </location>
</feature>
<dbReference type="OMA" id="FFKWVLK"/>
<accession>A0A1U7YWY3</accession>
<dbReference type="InterPro" id="IPR002885">
    <property type="entry name" value="PPR_rpt"/>
</dbReference>
<proteinExistence type="inferred from homology"/>
<dbReference type="OrthoDB" id="185373at2759"/>
<dbReference type="Pfam" id="PF13041">
    <property type="entry name" value="PPR_2"/>
    <property type="match status" value="2"/>
</dbReference>
<feature type="region of interest" description="Disordered" evidence="4">
    <location>
        <begin position="69"/>
        <end position="148"/>
    </location>
</feature>
<keyword evidence="5" id="KW-1185">Reference proteome</keyword>
<dbReference type="RefSeq" id="XP_010242491.1">
    <property type="nucleotide sequence ID" value="XM_010244189.2"/>
</dbReference>
<dbReference type="STRING" id="4432.A0A1U7YWY3"/>
<dbReference type="GeneID" id="104586823"/>
<dbReference type="eggNOG" id="KOG4197">
    <property type="taxonomic scope" value="Eukaryota"/>
</dbReference>
<dbReference type="GO" id="GO:0003729">
    <property type="term" value="F:mRNA binding"/>
    <property type="evidence" value="ECO:0000318"/>
    <property type="project" value="GO_Central"/>
</dbReference>
<dbReference type="KEGG" id="nnu:104586823"/>
<keyword evidence="2" id="KW-0677">Repeat</keyword>
<dbReference type="Proteomes" id="UP000189703">
    <property type="component" value="Unplaced"/>
</dbReference>
<protein>
    <submittedName>
        <fullName evidence="6">Pentatricopeptide repeat-containing protein At3g02650, mitochondrial</fullName>
    </submittedName>
</protein>
<evidence type="ECO:0000313" key="5">
    <source>
        <dbReference type="Proteomes" id="UP000189703"/>
    </source>
</evidence>
<organism evidence="5 6">
    <name type="scientific">Nelumbo nucifera</name>
    <name type="common">Sacred lotus</name>
    <dbReference type="NCBI Taxonomy" id="4432"/>
    <lineage>
        <taxon>Eukaryota</taxon>
        <taxon>Viridiplantae</taxon>
        <taxon>Streptophyta</taxon>
        <taxon>Embryophyta</taxon>
        <taxon>Tracheophyta</taxon>
        <taxon>Spermatophyta</taxon>
        <taxon>Magnoliopsida</taxon>
        <taxon>Proteales</taxon>
        <taxon>Nelumbonaceae</taxon>
        <taxon>Nelumbo</taxon>
    </lineage>
</organism>